<comment type="caution">
    <text evidence="2">The sequence shown here is derived from an EMBL/GenBank/DDBJ whole genome shotgun (WGS) entry which is preliminary data.</text>
</comment>
<evidence type="ECO:0000256" key="1">
    <source>
        <dbReference type="SAM" id="MobiDB-lite"/>
    </source>
</evidence>
<reference evidence="2 3" key="1">
    <citation type="submission" date="2024-11" db="EMBL/GenBank/DDBJ databases">
        <title>A near-complete genome assembly of Cinchona calisaya.</title>
        <authorList>
            <person name="Lian D.C."/>
            <person name="Zhao X.W."/>
            <person name="Wei L."/>
        </authorList>
    </citation>
    <scope>NUCLEOTIDE SEQUENCE [LARGE SCALE GENOMIC DNA]</scope>
    <source>
        <tissue evidence="2">Nenye</tissue>
    </source>
</reference>
<protein>
    <submittedName>
        <fullName evidence="2">Uncharacterized protein</fullName>
    </submittedName>
</protein>
<evidence type="ECO:0000313" key="3">
    <source>
        <dbReference type="Proteomes" id="UP001630127"/>
    </source>
</evidence>
<evidence type="ECO:0000313" key="2">
    <source>
        <dbReference type="EMBL" id="KAL3507090.1"/>
    </source>
</evidence>
<dbReference type="Pfam" id="PF08284">
    <property type="entry name" value="RVP_2"/>
    <property type="match status" value="1"/>
</dbReference>
<dbReference type="SUPFAM" id="SSF50630">
    <property type="entry name" value="Acid proteases"/>
    <property type="match status" value="1"/>
</dbReference>
<dbReference type="Proteomes" id="UP001630127">
    <property type="component" value="Unassembled WGS sequence"/>
</dbReference>
<dbReference type="AlphaFoldDB" id="A0ABD2YLP0"/>
<dbReference type="CDD" id="cd00303">
    <property type="entry name" value="retropepsin_like"/>
    <property type="match status" value="1"/>
</dbReference>
<proteinExistence type="predicted"/>
<sequence length="130" mass="14534">MKVKVATQRKRGGKGKESERENTRVKVTRMHVLAMVDTGATHSFVTGREIDWLKLGAGEARVLYQGCKFRSTPVLGIASVELTFDPWSGKCKLMAVPLHDFDLILGKEFMATYKIFSIPHLDGVIIANER</sequence>
<dbReference type="EMBL" id="JBJUIK010000013">
    <property type="protein sequence ID" value="KAL3507090.1"/>
    <property type="molecule type" value="Genomic_DNA"/>
</dbReference>
<name>A0ABD2YLP0_9GENT</name>
<feature type="compositionally biased region" description="Basic residues" evidence="1">
    <location>
        <begin position="1"/>
        <end position="13"/>
    </location>
</feature>
<feature type="region of interest" description="Disordered" evidence="1">
    <location>
        <begin position="1"/>
        <end position="22"/>
    </location>
</feature>
<organism evidence="2 3">
    <name type="scientific">Cinchona calisaya</name>
    <dbReference type="NCBI Taxonomy" id="153742"/>
    <lineage>
        <taxon>Eukaryota</taxon>
        <taxon>Viridiplantae</taxon>
        <taxon>Streptophyta</taxon>
        <taxon>Embryophyta</taxon>
        <taxon>Tracheophyta</taxon>
        <taxon>Spermatophyta</taxon>
        <taxon>Magnoliopsida</taxon>
        <taxon>eudicotyledons</taxon>
        <taxon>Gunneridae</taxon>
        <taxon>Pentapetalae</taxon>
        <taxon>asterids</taxon>
        <taxon>lamiids</taxon>
        <taxon>Gentianales</taxon>
        <taxon>Rubiaceae</taxon>
        <taxon>Cinchonoideae</taxon>
        <taxon>Cinchoneae</taxon>
        <taxon>Cinchona</taxon>
    </lineage>
</organism>
<accession>A0ABD2YLP0</accession>
<gene>
    <name evidence="2" type="ORF">ACH5RR_032472</name>
</gene>
<dbReference type="InterPro" id="IPR021109">
    <property type="entry name" value="Peptidase_aspartic_dom_sf"/>
</dbReference>
<keyword evidence="3" id="KW-1185">Reference proteome</keyword>
<dbReference type="Gene3D" id="2.40.70.10">
    <property type="entry name" value="Acid Proteases"/>
    <property type="match status" value="1"/>
</dbReference>